<protein>
    <submittedName>
        <fullName evidence="1">Uncharacterized protein</fullName>
    </submittedName>
</protein>
<accession>A0ABC8ZHM9</accession>
<dbReference type="EMBL" id="OZ075129">
    <property type="protein sequence ID" value="CAL4961840.1"/>
    <property type="molecule type" value="Genomic_DNA"/>
</dbReference>
<reference evidence="1" key="1">
    <citation type="submission" date="2024-10" db="EMBL/GenBank/DDBJ databases">
        <authorList>
            <person name="Ryan C."/>
        </authorList>
    </citation>
    <scope>NUCLEOTIDE SEQUENCE [LARGE SCALE GENOMIC DNA]</scope>
</reference>
<name>A0ABC8ZHM9_9POAL</name>
<evidence type="ECO:0000313" key="1">
    <source>
        <dbReference type="EMBL" id="CAL4961840.1"/>
    </source>
</evidence>
<evidence type="ECO:0000313" key="2">
    <source>
        <dbReference type="Proteomes" id="UP001497457"/>
    </source>
</evidence>
<dbReference type="Proteomes" id="UP001497457">
    <property type="component" value="Chromosome 19rd"/>
</dbReference>
<dbReference type="AlphaFoldDB" id="A0ABC8ZHM9"/>
<keyword evidence="2" id="KW-1185">Reference proteome</keyword>
<sequence>MAMEISLLRATAALLPSARARRIGSGRLPLATLPGHGAVVLAGRRVGTGRGRVLPELNGDVMRVKASGSESGLESGDQASEEPQNTVISGLGNLRRLWGPLLLFEDSSPPEYLTQKQSLYQHTLRKIGNLSYNLVSSVATHLNPQFDSPLFWRLLQVGYIFLGVSETDVYSRVSISLLKALHDLRRIVSEECKISLSSEVPEADSARASGSMDSDDEMMAMVAAFYKRVKADVECMLEASTRLPPSTTGGGDADSAPVA</sequence>
<gene>
    <name evidence="1" type="ORF">URODEC1_LOCUS45267</name>
</gene>
<organism evidence="1 2">
    <name type="scientific">Urochloa decumbens</name>
    <dbReference type="NCBI Taxonomy" id="240449"/>
    <lineage>
        <taxon>Eukaryota</taxon>
        <taxon>Viridiplantae</taxon>
        <taxon>Streptophyta</taxon>
        <taxon>Embryophyta</taxon>
        <taxon>Tracheophyta</taxon>
        <taxon>Spermatophyta</taxon>
        <taxon>Magnoliopsida</taxon>
        <taxon>Liliopsida</taxon>
        <taxon>Poales</taxon>
        <taxon>Poaceae</taxon>
        <taxon>PACMAD clade</taxon>
        <taxon>Panicoideae</taxon>
        <taxon>Panicodae</taxon>
        <taxon>Paniceae</taxon>
        <taxon>Melinidinae</taxon>
        <taxon>Urochloa</taxon>
    </lineage>
</organism>
<proteinExistence type="predicted"/>